<feature type="transmembrane region" description="Helical" evidence="1">
    <location>
        <begin position="6"/>
        <end position="27"/>
    </location>
</feature>
<organism evidence="2 3">
    <name type="scientific">Acidianus brierleyi</name>
    <dbReference type="NCBI Taxonomy" id="41673"/>
    <lineage>
        <taxon>Archaea</taxon>
        <taxon>Thermoproteota</taxon>
        <taxon>Thermoprotei</taxon>
        <taxon>Sulfolobales</taxon>
        <taxon>Sulfolobaceae</taxon>
        <taxon>Acidianus</taxon>
    </lineage>
</organism>
<dbReference type="AlphaFoldDB" id="A0A2U9IEA5"/>
<proteinExistence type="predicted"/>
<dbReference type="EMBL" id="CP029289">
    <property type="protein sequence ID" value="AWR94377.1"/>
    <property type="molecule type" value="Genomic_DNA"/>
</dbReference>
<accession>A0A2U9IEA5</accession>
<protein>
    <recommendedName>
        <fullName evidence="4">DUF106 domain-containing protein</fullName>
    </recommendedName>
</protein>
<feature type="transmembrane region" description="Helical" evidence="1">
    <location>
        <begin position="119"/>
        <end position="141"/>
    </location>
</feature>
<evidence type="ECO:0000313" key="3">
    <source>
        <dbReference type="Proteomes" id="UP000248044"/>
    </source>
</evidence>
<dbReference type="Proteomes" id="UP000248044">
    <property type="component" value="Chromosome"/>
</dbReference>
<keyword evidence="3" id="KW-1185">Reference proteome</keyword>
<feature type="transmembrane region" description="Helical" evidence="1">
    <location>
        <begin position="72"/>
        <end position="99"/>
    </location>
</feature>
<name>A0A2U9IEA5_9CREN</name>
<evidence type="ECO:0008006" key="4">
    <source>
        <dbReference type="Google" id="ProtNLM"/>
    </source>
</evidence>
<gene>
    <name evidence="2" type="ORF">DFR85_06980</name>
</gene>
<sequence length="147" mass="17718">MNFIIFFIISISFLSNFAIYVFYKIFIYNKLISVIKKLEYYDQRLGKVVSNKRKERIYKKISPEMKTYNSKLYMYSFFQSLLLIVFYMIDLFLVLTYFSVPVYLPFNIPFITHISGHKYYLELGSLIIFILSFVLFTPISLRRPKII</sequence>
<evidence type="ECO:0000313" key="2">
    <source>
        <dbReference type="EMBL" id="AWR94377.1"/>
    </source>
</evidence>
<evidence type="ECO:0000256" key="1">
    <source>
        <dbReference type="SAM" id="Phobius"/>
    </source>
</evidence>
<reference evidence="2 3" key="1">
    <citation type="submission" date="2018-05" db="EMBL/GenBank/DDBJ databases">
        <title>Complete Genome Sequences of Extremely Thermoacidophilic, Metal-Mobilizing Type-Strain Members of the Archaeal Family Sulfolobaceae: Acidianus brierleyi DSM-1651T, Acidianus sulfidivorans DSM-18786T, Metallosphaera hakonensis DSM-7519T, and Metallosphaera prunae DSM-10039T.</title>
        <authorList>
            <person name="Counts J.A."/>
            <person name="Kelly R.M."/>
        </authorList>
    </citation>
    <scope>NUCLEOTIDE SEQUENCE [LARGE SCALE GENOMIC DNA]</scope>
    <source>
        <strain evidence="2 3">DSM 1651</strain>
    </source>
</reference>
<keyword evidence="1" id="KW-1133">Transmembrane helix</keyword>
<keyword evidence="1" id="KW-0472">Membrane</keyword>
<keyword evidence="1" id="KW-0812">Transmembrane</keyword>